<evidence type="ECO:0000256" key="1">
    <source>
        <dbReference type="SAM" id="MobiDB-lite"/>
    </source>
</evidence>
<accession>A0A8H4LC44</accession>
<protein>
    <submittedName>
        <fullName evidence="2">Uncharacterized protein</fullName>
    </submittedName>
</protein>
<dbReference type="AlphaFoldDB" id="A0A8H4LC44"/>
<feature type="region of interest" description="Disordered" evidence="1">
    <location>
        <begin position="94"/>
        <end position="124"/>
    </location>
</feature>
<proteinExistence type="predicted"/>
<keyword evidence="3" id="KW-1185">Reference proteome</keyword>
<gene>
    <name evidence="2" type="ORF">FALBO_6973</name>
</gene>
<name>A0A8H4LC44_9HYPO</name>
<dbReference type="EMBL" id="JAADYS010000919">
    <property type="protein sequence ID" value="KAF4466166.1"/>
    <property type="molecule type" value="Genomic_DNA"/>
</dbReference>
<sequence>MMLSQQFWRGAIHEPNFDFDNGRGSMAIRNNPRRTGRASLIPAPHAPRLWICSGLSNSSQAPVKLTHNHLLTDERSLIKNKLIFDPDRRHASFGTATHRLGESEASERLAARSSMKMGRLHPGA</sequence>
<organism evidence="2 3">
    <name type="scientific">Fusarium albosuccineum</name>
    <dbReference type="NCBI Taxonomy" id="1237068"/>
    <lineage>
        <taxon>Eukaryota</taxon>
        <taxon>Fungi</taxon>
        <taxon>Dikarya</taxon>
        <taxon>Ascomycota</taxon>
        <taxon>Pezizomycotina</taxon>
        <taxon>Sordariomycetes</taxon>
        <taxon>Hypocreomycetidae</taxon>
        <taxon>Hypocreales</taxon>
        <taxon>Nectriaceae</taxon>
        <taxon>Fusarium</taxon>
        <taxon>Fusarium decemcellulare species complex</taxon>
    </lineage>
</organism>
<dbReference type="Proteomes" id="UP000554235">
    <property type="component" value="Unassembled WGS sequence"/>
</dbReference>
<reference evidence="2 3" key="1">
    <citation type="submission" date="2020-01" db="EMBL/GenBank/DDBJ databases">
        <title>Identification and distribution of gene clusters putatively required for synthesis of sphingolipid metabolism inhibitors in phylogenetically diverse species of the filamentous fungus Fusarium.</title>
        <authorList>
            <person name="Kim H.-S."/>
            <person name="Busman M."/>
            <person name="Brown D.W."/>
            <person name="Divon H."/>
            <person name="Uhlig S."/>
            <person name="Proctor R.H."/>
        </authorList>
    </citation>
    <scope>NUCLEOTIDE SEQUENCE [LARGE SCALE GENOMIC DNA]</scope>
    <source>
        <strain evidence="2 3">NRRL 20459</strain>
    </source>
</reference>
<evidence type="ECO:0000313" key="3">
    <source>
        <dbReference type="Proteomes" id="UP000554235"/>
    </source>
</evidence>
<feature type="compositionally biased region" description="Basic and acidic residues" evidence="1">
    <location>
        <begin position="99"/>
        <end position="110"/>
    </location>
</feature>
<evidence type="ECO:0000313" key="2">
    <source>
        <dbReference type="EMBL" id="KAF4466166.1"/>
    </source>
</evidence>
<comment type="caution">
    <text evidence="2">The sequence shown here is derived from an EMBL/GenBank/DDBJ whole genome shotgun (WGS) entry which is preliminary data.</text>
</comment>